<comment type="caution">
    <text evidence="1">The sequence shown here is derived from an EMBL/GenBank/DDBJ whole genome shotgun (WGS) entry which is preliminary data.</text>
</comment>
<name>A0A9D3Z7T7_DREPO</name>
<proteinExistence type="predicted"/>
<protein>
    <submittedName>
        <fullName evidence="1">Uncharacterized protein</fullName>
    </submittedName>
</protein>
<dbReference type="AlphaFoldDB" id="A0A9D3Z7T7"/>
<organism evidence="1 2">
    <name type="scientific">Dreissena polymorpha</name>
    <name type="common">Zebra mussel</name>
    <name type="synonym">Mytilus polymorpha</name>
    <dbReference type="NCBI Taxonomy" id="45954"/>
    <lineage>
        <taxon>Eukaryota</taxon>
        <taxon>Metazoa</taxon>
        <taxon>Spiralia</taxon>
        <taxon>Lophotrochozoa</taxon>
        <taxon>Mollusca</taxon>
        <taxon>Bivalvia</taxon>
        <taxon>Autobranchia</taxon>
        <taxon>Heteroconchia</taxon>
        <taxon>Euheterodonta</taxon>
        <taxon>Imparidentia</taxon>
        <taxon>Neoheterodontei</taxon>
        <taxon>Myida</taxon>
        <taxon>Dreissenoidea</taxon>
        <taxon>Dreissenidae</taxon>
        <taxon>Dreissena</taxon>
    </lineage>
</organism>
<evidence type="ECO:0000313" key="1">
    <source>
        <dbReference type="EMBL" id="KAH3711927.1"/>
    </source>
</evidence>
<accession>A0A9D3Z7T7</accession>
<gene>
    <name evidence="1" type="ORF">DPMN_071603</name>
</gene>
<dbReference type="Proteomes" id="UP000828390">
    <property type="component" value="Unassembled WGS sequence"/>
</dbReference>
<evidence type="ECO:0000313" key="2">
    <source>
        <dbReference type="Proteomes" id="UP000828390"/>
    </source>
</evidence>
<dbReference type="EMBL" id="JAIWYP010000014">
    <property type="protein sequence ID" value="KAH3711927.1"/>
    <property type="molecule type" value="Genomic_DNA"/>
</dbReference>
<reference evidence="1" key="1">
    <citation type="journal article" date="2019" name="bioRxiv">
        <title>The Genome of the Zebra Mussel, Dreissena polymorpha: A Resource for Invasive Species Research.</title>
        <authorList>
            <person name="McCartney M.A."/>
            <person name="Auch B."/>
            <person name="Kono T."/>
            <person name="Mallez S."/>
            <person name="Zhang Y."/>
            <person name="Obille A."/>
            <person name="Becker A."/>
            <person name="Abrahante J.E."/>
            <person name="Garbe J."/>
            <person name="Badalamenti J.P."/>
            <person name="Herman A."/>
            <person name="Mangelson H."/>
            <person name="Liachko I."/>
            <person name="Sullivan S."/>
            <person name="Sone E.D."/>
            <person name="Koren S."/>
            <person name="Silverstein K.A.T."/>
            <person name="Beckman K.B."/>
            <person name="Gohl D.M."/>
        </authorList>
    </citation>
    <scope>NUCLEOTIDE SEQUENCE</scope>
    <source>
        <strain evidence="1">Duluth1</strain>
        <tissue evidence="1">Whole animal</tissue>
    </source>
</reference>
<keyword evidence="2" id="KW-1185">Reference proteome</keyword>
<reference evidence="1" key="2">
    <citation type="submission" date="2020-11" db="EMBL/GenBank/DDBJ databases">
        <authorList>
            <person name="McCartney M.A."/>
            <person name="Auch B."/>
            <person name="Kono T."/>
            <person name="Mallez S."/>
            <person name="Becker A."/>
            <person name="Gohl D.M."/>
            <person name="Silverstein K.A.T."/>
            <person name="Koren S."/>
            <person name="Bechman K.B."/>
            <person name="Herman A."/>
            <person name="Abrahante J.E."/>
            <person name="Garbe J."/>
        </authorList>
    </citation>
    <scope>NUCLEOTIDE SEQUENCE</scope>
    <source>
        <strain evidence="1">Duluth1</strain>
        <tissue evidence="1">Whole animal</tissue>
    </source>
</reference>
<sequence length="310" mass="33841">MTTPYSPGLTCTLPTPLSETFLQNNNTCNSLENVTNVFLRFVPCPPPFMNVGEFRSNGSGLRISEQILLAIVTLCNIPAEPATPTTPILTSDIVTNIGIITTTTENQVTTQRETTKRVTPIDIKTVTPNCPTATIENQEKEQVPCSGDITSKTHISALGNQEGTVAGICSSCVFLVVIVIVYKKHNANEHDPHSDGQTQNAFINGGYITCNVEDLKITIQSKNTFIASETSISTIETPELMTLTNIVMTTTTTEDQVKDQRETTNRITHIDMTTATPDFPTTTIENQDIVHKALNSKHVHFQVSDADSDN</sequence>